<sequence>MSKTADVKELPPRRDAAENSPQDGSINEKDLEFGPSLQDAFTDRTASPQLRTRVLLSPQSGAHLRARGGSSHSSTTFSPSIRRAELPRKSI</sequence>
<dbReference type="AlphaFoldDB" id="A0A834FQD4"/>
<proteinExistence type="predicted"/>
<comment type="caution">
    <text evidence="2">The sequence shown here is derived from an EMBL/GenBank/DDBJ whole genome shotgun (WGS) entry which is preliminary data.</text>
</comment>
<evidence type="ECO:0000256" key="1">
    <source>
        <dbReference type="SAM" id="MobiDB-lite"/>
    </source>
</evidence>
<evidence type="ECO:0000313" key="3">
    <source>
        <dbReference type="Proteomes" id="UP000646548"/>
    </source>
</evidence>
<feature type="compositionally biased region" description="Basic and acidic residues" evidence="1">
    <location>
        <begin position="1"/>
        <end position="17"/>
    </location>
</feature>
<feature type="region of interest" description="Disordered" evidence="1">
    <location>
        <begin position="57"/>
        <end position="91"/>
    </location>
</feature>
<organism evidence="2 3">
    <name type="scientific">Oryzias melastigma</name>
    <name type="common">Marine medaka</name>
    <dbReference type="NCBI Taxonomy" id="30732"/>
    <lineage>
        <taxon>Eukaryota</taxon>
        <taxon>Metazoa</taxon>
        <taxon>Chordata</taxon>
        <taxon>Craniata</taxon>
        <taxon>Vertebrata</taxon>
        <taxon>Euteleostomi</taxon>
        <taxon>Actinopterygii</taxon>
        <taxon>Neopterygii</taxon>
        <taxon>Teleostei</taxon>
        <taxon>Neoteleostei</taxon>
        <taxon>Acanthomorphata</taxon>
        <taxon>Ovalentaria</taxon>
        <taxon>Atherinomorphae</taxon>
        <taxon>Beloniformes</taxon>
        <taxon>Adrianichthyidae</taxon>
        <taxon>Oryziinae</taxon>
        <taxon>Oryzias</taxon>
    </lineage>
</organism>
<dbReference type="EMBL" id="WKFB01000027">
    <property type="protein sequence ID" value="KAF6738443.1"/>
    <property type="molecule type" value="Genomic_DNA"/>
</dbReference>
<protein>
    <submittedName>
        <fullName evidence="2">Uncharacterized protein</fullName>
    </submittedName>
</protein>
<feature type="compositionally biased region" description="Basic and acidic residues" evidence="1">
    <location>
        <begin position="82"/>
        <end position="91"/>
    </location>
</feature>
<gene>
    <name evidence="2" type="ORF">FQA47_015467</name>
</gene>
<reference evidence="2" key="1">
    <citation type="journal article" name="BMC Genomics">
        <title>Long-read sequencing and de novo genome assembly of marine medaka (Oryzias melastigma).</title>
        <authorList>
            <person name="Liang P."/>
            <person name="Saqib H.S.A."/>
            <person name="Ni X."/>
            <person name="Shen Y."/>
        </authorList>
    </citation>
    <scope>NUCLEOTIDE SEQUENCE</scope>
    <source>
        <strain evidence="2">Bigg-433</strain>
    </source>
</reference>
<name>A0A834FQD4_ORYME</name>
<dbReference type="Proteomes" id="UP000646548">
    <property type="component" value="Unassembled WGS sequence"/>
</dbReference>
<feature type="compositionally biased region" description="Low complexity" evidence="1">
    <location>
        <begin position="70"/>
        <end position="80"/>
    </location>
</feature>
<feature type="region of interest" description="Disordered" evidence="1">
    <location>
        <begin position="1"/>
        <end position="35"/>
    </location>
</feature>
<accession>A0A834FQD4</accession>
<evidence type="ECO:0000313" key="2">
    <source>
        <dbReference type="EMBL" id="KAF6738443.1"/>
    </source>
</evidence>